<protein>
    <submittedName>
        <fullName evidence="1">Uncharacterized protein</fullName>
    </submittedName>
</protein>
<dbReference type="AlphaFoldDB" id="A0A0E9WP88"/>
<reference evidence="1" key="2">
    <citation type="journal article" date="2015" name="Fish Shellfish Immunol.">
        <title>Early steps in the European eel (Anguilla anguilla)-Vibrio vulnificus interaction in the gills: Role of the RtxA13 toxin.</title>
        <authorList>
            <person name="Callol A."/>
            <person name="Pajuelo D."/>
            <person name="Ebbesson L."/>
            <person name="Teles M."/>
            <person name="MacKenzie S."/>
            <person name="Amaro C."/>
        </authorList>
    </citation>
    <scope>NUCLEOTIDE SEQUENCE</scope>
</reference>
<accession>A0A0E9WP88</accession>
<sequence length="64" mass="7548">MSEEIVLLLISEITPVDWGMQRFSARKSRAEPKRFVYRSHTGRQCQECICCLFLEPPFPKEFVI</sequence>
<dbReference type="EMBL" id="GBXM01016353">
    <property type="protein sequence ID" value="JAH92224.1"/>
    <property type="molecule type" value="Transcribed_RNA"/>
</dbReference>
<reference evidence="1" key="1">
    <citation type="submission" date="2014-11" db="EMBL/GenBank/DDBJ databases">
        <authorList>
            <person name="Amaro Gonzalez C."/>
        </authorList>
    </citation>
    <scope>NUCLEOTIDE SEQUENCE</scope>
</reference>
<evidence type="ECO:0000313" key="1">
    <source>
        <dbReference type="EMBL" id="JAH92224.1"/>
    </source>
</evidence>
<organism evidence="1">
    <name type="scientific">Anguilla anguilla</name>
    <name type="common">European freshwater eel</name>
    <name type="synonym">Muraena anguilla</name>
    <dbReference type="NCBI Taxonomy" id="7936"/>
    <lineage>
        <taxon>Eukaryota</taxon>
        <taxon>Metazoa</taxon>
        <taxon>Chordata</taxon>
        <taxon>Craniata</taxon>
        <taxon>Vertebrata</taxon>
        <taxon>Euteleostomi</taxon>
        <taxon>Actinopterygii</taxon>
        <taxon>Neopterygii</taxon>
        <taxon>Teleostei</taxon>
        <taxon>Anguilliformes</taxon>
        <taxon>Anguillidae</taxon>
        <taxon>Anguilla</taxon>
    </lineage>
</organism>
<proteinExistence type="predicted"/>
<name>A0A0E9WP88_ANGAN</name>